<dbReference type="OrthoDB" id="9763616at2"/>
<evidence type="ECO:0000259" key="2">
    <source>
        <dbReference type="Pfam" id="PF09423"/>
    </source>
</evidence>
<accession>A0A2N0TZJ0</accession>
<dbReference type="Proteomes" id="UP000232673">
    <property type="component" value="Unassembled WGS sequence"/>
</dbReference>
<feature type="signal peptide" evidence="1">
    <location>
        <begin position="1"/>
        <end position="21"/>
    </location>
</feature>
<dbReference type="InterPro" id="IPR038607">
    <property type="entry name" value="PhoD-like_sf"/>
</dbReference>
<dbReference type="RefSeq" id="WP_079713957.1">
    <property type="nucleotide sequence ID" value="NZ_FUZC01000013.1"/>
</dbReference>
<name>A0A2N0TZJ0_9FLAO</name>
<keyword evidence="4" id="KW-1185">Reference proteome</keyword>
<evidence type="ECO:0000313" key="3">
    <source>
        <dbReference type="EMBL" id="PKD20173.1"/>
    </source>
</evidence>
<dbReference type="PANTHER" id="PTHR33987:SF1">
    <property type="entry name" value="CALCINEURIN-LIKE METALLO-PHOSPHOESTERASE SUPERFAMILY PROTEIN"/>
    <property type="match status" value="1"/>
</dbReference>
<dbReference type="SUPFAM" id="SSF56300">
    <property type="entry name" value="Metallo-dependent phosphatases"/>
    <property type="match status" value="1"/>
</dbReference>
<evidence type="ECO:0000313" key="4">
    <source>
        <dbReference type="Proteomes" id="UP000232673"/>
    </source>
</evidence>
<dbReference type="InterPro" id="IPR018946">
    <property type="entry name" value="PhoD-like_MPP"/>
</dbReference>
<dbReference type="InterPro" id="IPR029052">
    <property type="entry name" value="Metallo-depent_PP-like"/>
</dbReference>
<sequence>MKVILSLFLSFFLFISCGSNSKTPHNEARDAPETFDFIIAFGSCNRQDEAQPLWDAILEEEPDLFLWGGDNIYADTDDMNELEADYREQKNHPNYKKLWKTIPVLGTWDDHDYGKNDAGKDWEFKEESQQLFLDFFDVPENDPRREREGVYHSQTFTEDGKSINVIVLDTRYFRSDLEPSDKPGQRYKINAEGTVLGTQQWKWLENELKNSTADYNVILSSIQILSAEHGFETWGNFPSETKKLEELLQASEAKNVIILSGDRHISEFSEQRMEGLNYPLVDFTSSGMTHSYSDFRGEPNQYRIGEVVSDLSFGLLKFDFDSGEVKMEMRGVGNKLQQEYLVKYIE</sequence>
<dbReference type="PANTHER" id="PTHR33987">
    <property type="entry name" value="CALCINEURIN-LIKE METALLO-PHOSPHOESTERASE SUPERFAMILY PROTEIN"/>
    <property type="match status" value="1"/>
</dbReference>
<dbReference type="PROSITE" id="PS51257">
    <property type="entry name" value="PROKAR_LIPOPROTEIN"/>
    <property type="match status" value="1"/>
</dbReference>
<proteinExistence type="predicted"/>
<dbReference type="AlphaFoldDB" id="A0A2N0TZJ0"/>
<dbReference type="CDD" id="cd07389">
    <property type="entry name" value="MPP_PhoD"/>
    <property type="match status" value="1"/>
</dbReference>
<feature type="domain" description="PhoD-like phosphatase metallophosphatase" evidence="2">
    <location>
        <begin position="43"/>
        <end position="269"/>
    </location>
</feature>
<dbReference type="Gene3D" id="3.60.21.70">
    <property type="entry name" value="PhoD-like phosphatase"/>
    <property type="match status" value="1"/>
</dbReference>
<evidence type="ECO:0000256" key="1">
    <source>
        <dbReference type="SAM" id="SignalP"/>
    </source>
</evidence>
<dbReference type="EMBL" id="LKTS01000006">
    <property type="protein sequence ID" value="PKD20173.1"/>
    <property type="molecule type" value="Genomic_DNA"/>
</dbReference>
<gene>
    <name evidence="3" type="ORF">APR41_14400</name>
</gene>
<protein>
    <submittedName>
        <fullName evidence="3">Alkaline phosphatase</fullName>
    </submittedName>
</protein>
<dbReference type="STRING" id="447422.SAMN05660903_02932"/>
<organism evidence="3 4">
    <name type="scientific">Salegentibacter salinarum</name>
    <dbReference type="NCBI Taxonomy" id="447422"/>
    <lineage>
        <taxon>Bacteria</taxon>
        <taxon>Pseudomonadati</taxon>
        <taxon>Bacteroidota</taxon>
        <taxon>Flavobacteriia</taxon>
        <taxon>Flavobacteriales</taxon>
        <taxon>Flavobacteriaceae</taxon>
        <taxon>Salegentibacter</taxon>
    </lineage>
</organism>
<feature type="chain" id="PRO_5014929504" evidence="1">
    <location>
        <begin position="22"/>
        <end position="346"/>
    </location>
</feature>
<comment type="caution">
    <text evidence="3">The sequence shown here is derived from an EMBL/GenBank/DDBJ whole genome shotgun (WGS) entry which is preliminary data.</text>
</comment>
<keyword evidence="1" id="KW-0732">Signal</keyword>
<reference evidence="3 4" key="1">
    <citation type="submission" date="2015-10" db="EMBL/GenBank/DDBJ databases">
        <title>Draft genome sequence of Salegentibacter salinarum KCTC 12975.</title>
        <authorList>
            <person name="Lin W."/>
            <person name="Zheng Q."/>
        </authorList>
    </citation>
    <scope>NUCLEOTIDE SEQUENCE [LARGE SCALE GENOMIC DNA]</scope>
    <source>
        <strain evidence="3 4">KCTC 12975</strain>
    </source>
</reference>
<dbReference type="Pfam" id="PF09423">
    <property type="entry name" value="PhoD"/>
    <property type="match status" value="1"/>
</dbReference>